<evidence type="ECO:0000256" key="9">
    <source>
        <dbReference type="SAM" id="MobiDB-lite"/>
    </source>
</evidence>
<keyword evidence="5" id="KW-0653">Protein transport</keyword>
<sequence>MANYKRDVAANRDALFGEAVGKGTGKSGTTRPAASSRSAPSQPHPKPAPRPAAPAPRPISSTASSPDDHISSFTPGPSKIFGGKISTSRNTTPLLSLLTGQAKIDKMAEAQDYRLRAQKAMTRGIFSRPDPISAANYYKRAADAYKQCGENRLERLHRIASGDCQLGQDAYASAAADYTRAAELAEGSDETLERKRQECHKLHLDAANAWASMGEKGRAAESTMKAAFGLIMGEEMGKAIHEKGLTSIEGAIESFVPDPLNRKRNYRRTGKSIYEDENAVDVEGAKRVAVELAKQNIITDAFAHETLFQVGVELIKRRHYESALYAYGAGTASLEAEGIATVSLGRAYLSETILTLAMGDTVAASQDFQQVHLQRTSYLSSRECALAEDLIRACTAMDLEALDEARSKSGPHRSAMANLDPVLRQLVGEIRVSGRAKKAGKSESKPKSAGAPRSGKEKRSTGVVSEANTQMSKASAPIPSRTQELTGAELQQSLEAGFAEMDDIIDQMGLNDEEEDDDIDLT</sequence>
<evidence type="ECO:0000256" key="1">
    <source>
        <dbReference type="ARBA" id="ARBA00004170"/>
    </source>
</evidence>
<evidence type="ECO:0000256" key="8">
    <source>
        <dbReference type="ARBA" id="ARBA00042485"/>
    </source>
</evidence>
<dbReference type="GO" id="GO:0016192">
    <property type="term" value="P:vesicle-mediated transport"/>
    <property type="evidence" value="ECO:0007669"/>
    <property type="project" value="UniProtKB-KW"/>
</dbReference>
<comment type="caution">
    <text evidence="10">The sequence shown here is derived from an EMBL/GenBank/DDBJ whole genome shotgun (WGS) entry which is preliminary data.</text>
</comment>
<dbReference type="GO" id="GO:0015031">
    <property type="term" value="P:protein transport"/>
    <property type="evidence" value="ECO:0007669"/>
    <property type="project" value="UniProtKB-KW"/>
</dbReference>
<dbReference type="InterPro" id="IPR000744">
    <property type="entry name" value="NSF_attach"/>
</dbReference>
<feature type="region of interest" description="Disordered" evidence="9">
    <location>
        <begin position="1"/>
        <end position="86"/>
    </location>
</feature>
<feature type="compositionally biased region" description="Pro residues" evidence="9">
    <location>
        <begin position="42"/>
        <end position="57"/>
    </location>
</feature>
<name>A0ABD3PNW1_9STRA</name>
<dbReference type="InterPro" id="IPR011990">
    <property type="entry name" value="TPR-like_helical_dom_sf"/>
</dbReference>
<evidence type="ECO:0000256" key="5">
    <source>
        <dbReference type="ARBA" id="ARBA00022927"/>
    </source>
</evidence>
<dbReference type="GO" id="GO:0016020">
    <property type="term" value="C:membrane"/>
    <property type="evidence" value="ECO:0007669"/>
    <property type="project" value="UniProtKB-SubCell"/>
</dbReference>
<proteinExistence type="inferred from homology"/>
<evidence type="ECO:0000256" key="3">
    <source>
        <dbReference type="ARBA" id="ARBA00022448"/>
    </source>
</evidence>
<evidence type="ECO:0000256" key="2">
    <source>
        <dbReference type="ARBA" id="ARBA00010050"/>
    </source>
</evidence>
<keyword evidence="3" id="KW-0813">Transport</keyword>
<evidence type="ECO:0000313" key="10">
    <source>
        <dbReference type="EMBL" id="KAL3789627.1"/>
    </source>
</evidence>
<keyword evidence="11" id="KW-1185">Reference proteome</keyword>
<dbReference type="Pfam" id="PF14938">
    <property type="entry name" value="SNAP"/>
    <property type="match status" value="1"/>
</dbReference>
<feature type="compositionally biased region" description="Basic and acidic residues" evidence="9">
    <location>
        <begin position="1"/>
        <end position="10"/>
    </location>
</feature>
<dbReference type="PANTHER" id="PTHR13768">
    <property type="entry name" value="SOLUBLE NSF ATTACHMENT PROTEIN SNAP"/>
    <property type="match status" value="1"/>
</dbReference>
<dbReference type="Gene3D" id="1.25.40.10">
    <property type="entry name" value="Tetratricopeptide repeat domain"/>
    <property type="match status" value="2"/>
</dbReference>
<organism evidence="10 11">
    <name type="scientific">Cyclotella cryptica</name>
    <dbReference type="NCBI Taxonomy" id="29204"/>
    <lineage>
        <taxon>Eukaryota</taxon>
        <taxon>Sar</taxon>
        <taxon>Stramenopiles</taxon>
        <taxon>Ochrophyta</taxon>
        <taxon>Bacillariophyta</taxon>
        <taxon>Coscinodiscophyceae</taxon>
        <taxon>Thalassiosirophycidae</taxon>
        <taxon>Stephanodiscales</taxon>
        <taxon>Stephanodiscaceae</taxon>
        <taxon>Cyclotella</taxon>
    </lineage>
</organism>
<dbReference type="PANTHER" id="PTHR13768:SF2">
    <property type="entry name" value="GAMMA-SOLUBLE NSF ATTACHMENT PROTEIN"/>
    <property type="match status" value="1"/>
</dbReference>
<evidence type="ECO:0000256" key="6">
    <source>
        <dbReference type="ARBA" id="ARBA00023136"/>
    </source>
</evidence>
<protein>
    <recommendedName>
        <fullName evidence="7">Gamma-soluble NSF attachment protein</fullName>
    </recommendedName>
    <alternativeName>
        <fullName evidence="8">N-ethylmaleimide-sensitive factor attachment protein gamma</fullName>
    </alternativeName>
</protein>
<gene>
    <name evidence="10" type="ORF">HJC23_003176</name>
</gene>
<feature type="compositionally biased region" description="Acidic residues" evidence="9">
    <location>
        <begin position="500"/>
        <end position="522"/>
    </location>
</feature>
<evidence type="ECO:0000313" key="11">
    <source>
        <dbReference type="Proteomes" id="UP001516023"/>
    </source>
</evidence>
<keyword evidence="6" id="KW-0472">Membrane</keyword>
<feature type="compositionally biased region" description="Low complexity" evidence="9">
    <location>
        <begin position="31"/>
        <end position="41"/>
    </location>
</feature>
<comment type="similarity">
    <text evidence="2">Belongs to the SNAP family.</text>
</comment>
<feature type="compositionally biased region" description="Polar residues" evidence="9">
    <location>
        <begin position="480"/>
        <end position="494"/>
    </location>
</feature>
<feature type="compositionally biased region" description="Polar residues" evidence="9">
    <location>
        <begin position="462"/>
        <end position="473"/>
    </location>
</feature>
<dbReference type="SUPFAM" id="SSF48452">
    <property type="entry name" value="TPR-like"/>
    <property type="match status" value="1"/>
</dbReference>
<evidence type="ECO:0000256" key="7">
    <source>
        <dbReference type="ARBA" id="ARBA00040047"/>
    </source>
</evidence>
<evidence type="ECO:0000256" key="4">
    <source>
        <dbReference type="ARBA" id="ARBA00022892"/>
    </source>
</evidence>
<comment type="subcellular location">
    <subcellularLocation>
        <location evidence="1">Membrane</location>
        <topology evidence="1">Peripheral membrane protein</topology>
    </subcellularLocation>
</comment>
<reference evidence="10 11" key="1">
    <citation type="journal article" date="2020" name="G3 (Bethesda)">
        <title>Improved Reference Genome for Cyclotella cryptica CCMP332, a Model for Cell Wall Morphogenesis, Salinity Adaptation, and Lipid Production in Diatoms (Bacillariophyta).</title>
        <authorList>
            <person name="Roberts W.R."/>
            <person name="Downey K.M."/>
            <person name="Ruck E.C."/>
            <person name="Traller J.C."/>
            <person name="Alverson A.J."/>
        </authorList>
    </citation>
    <scope>NUCLEOTIDE SEQUENCE [LARGE SCALE GENOMIC DNA]</scope>
    <source>
        <strain evidence="10 11">CCMP332</strain>
    </source>
</reference>
<accession>A0ABD3PNW1</accession>
<dbReference type="Proteomes" id="UP001516023">
    <property type="component" value="Unassembled WGS sequence"/>
</dbReference>
<keyword evidence="4" id="KW-0931">ER-Golgi transport</keyword>
<dbReference type="AlphaFoldDB" id="A0ABD3PNW1"/>
<dbReference type="EMBL" id="JABMIG020000138">
    <property type="protein sequence ID" value="KAL3789627.1"/>
    <property type="molecule type" value="Genomic_DNA"/>
</dbReference>
<feature type="region of interest" description="Disordered" evidence="9">
    <location>
        <begin position="433"/>
        <end position="522"/>
    </location>
</feature>